<reference evidence="4 5" key="1">
    <citation type="submission" date="2017-10" db="EMBL/GenBank/DDBJ databases">
        <title>Sequencing the genomes of 1000 actinobacteria strains.</title>
        <authorList>
            <person name="Klenk H.-P."/>
        </authorList>
    </citation>
    <scope>NUCLEOTIDE SEQUENCE [LARGE SCALE GENOMIC DNA]</scope>
    <source>
        <strain evidence="4 5">DSM 15597</strain>
    </source>
</reference>
<evidence type="ECO:0000313" key="5">
    <source>
        <dbReference type="Proteomes" id="UP000226079"/>
    </source>
</evidence>
<protein>
    <submittedName>
        <fullName evidence="4">LytR family transcriptional attenuator</fullName>
    </submittedName>
</protein>
<dbReference type="Pfam" id="PF03816">
    <property type="entry name" value="LytR_cpsA_psr"/>
    <property type="match status" value="1"/>
</dbReference>
<proteinExistence type="inferred from homology"/>
<keyword evidence="2" id="KW-1133">Transmembrane helix</keyword>
<evidence type="ECO:0000256" key="1">
    <source>
        <dbReference type="ARBA" id="ARBA00006068"/>
    </source>
</evidence>
<feature type="transmembrane region" description="Helical" evidence="2">
    <location>
        <begin position="24"/>
        <end position="45"/>
    </location>
</feature>
<keyword evidence="5" id="KW-1185">Reference proteome</keyword>
<dbReference type="AlphaFoldDB" id="A0A2A9CST0"/>
<accession>A0A2A9CST0</accession>
<feature type="domain" description="Cell envelope-related transcriptional attenuator" evidence="3">
    <location>
        <begin position="93"/>
        <end position="234"/>
    </location>
</feature>
<evidence type="ECO:0000313" key="4">
    <source>
        <dbReference type="EMBL" id="PFG17474.1"/>
    </source>
</evidence>
<dbReference type="Proteomes" id="UP000226079">
    <property type="component" value="Unassembled WGS sequence"/>
</dbReference>
<sequence length="335" mass="35868">MLGDLEAGPARVEPIPVRRRRRRILLIVLLSAVLVVGLGAGAVVWKASSMLSGIARDPDMLPTPEIPVLPPTPDSPMNFLVAGADASDGGISRSDVLILGHISADRRSVYLMSLPRDLYVPIPGHGKNKINAAFAFGGMPLAVRTVEKLLDTHIEHAAWLDFDGLVAVSEKLGEITVWNSEASSVGPYHFARGSIRLSGDALLTFVRQRHGVSGGDLGRAERQRRVLKALAAKLFSKEALSHPTELLAVLDQLSGLVTVDASLTNEAIIDLAGSMHLDDGRSVVTMQVPIAGYGRSSTGQSIDLVDRKKLDRLIQALDSDSVDEYLDEVAKADSP</sequence>
<dbReference type="PANTHER" id="PTHR33392">
    <property type="entry name" value="POLYISOPRENYL-TEICHOIC ACID--PEPTIDOGLYCAN TEICHOIC ACID TRANSFERASE TAGU"/>
    <property type="match status" value="1"/>
</dbReference>
<evidence type="ECO:0000259" key="3">
    <source>
        <dbReference type="Pfam" id="PF03816"/>
    </source>
</evidence>
<dbReference type="Gene3D" id="3.40.630.190">
    <property type="entry name" value="LCP protein"/>
    <property type="match status" value="1"/>
</dbReference>
<gene>
    <name evidence="4" type="ORF">ATK74_2045</name>
</gene>
<dbReference type="NCBIfam" id="TIGR00350">
    <property type="entry name" value="lytR_cpsA_psr"/>
    <property type="match status" value="1"/>
</dbReference>
<evidence type="ECO:0000256" key="2">
    <source>
        <dbReference type="SAM" id="Phobius"/>
    </source>
</evidence>
<organism evidence="4 5">
    <name type="scientific">Propionicimonas paludicola</name>
    <dbReference type="NCBI Taxonomy" id="185243"/>
    <lineage>
        <taxon>Bacteria</taxon>
        <taxon>Bacillati</taxon>
        <taxon>Actinomycetota</taxon>
        <taxon>Actinomycetes</taxon>
        <taxon>Propionibacteriales</taxon>
        <taxon>Nocardioidaceae</taxon>
        <taxon>Propionicimonas</taxon>
    </lineage>
</organism>
<dbReference type="PANTHER" id="PTHR33392:SF6">
    <property type="entry name" value="POLYISOPRENYL-TEICHOIC ACID--PEPTIDOGLYCAN TEICHOIC ACID TRANSFERASE TAGU"/>
    <property type="match status" value="1"/>
</dbReference>
<dbReference type="InterPro" id="IPR050922">
    <property type="entry name" value="LytR/CpsA/Psr_CW_biosynth"/>
</dbReference>
<comment type="similarity">
    <text evidence="1">Belongs to the LytR/CpsA/Psr (LCP) family.</text>
</comment>
<dbReference type="EMBL" id="PDJC01000001">
    <property type="protein sequence ID" value="PFG17474.1"/>
    <property type="molecule type" value="Genomic_DNA"/>
</dbReference>
<dbReference type="InterPro" id="IPR004474">
    <property type="entry name" value="LytR_CpsA_psr"/>
</dbReference>
<keyword evidence="2" id="KW-0812">Transmembrane</keyword>
<comment type="caution">
    <text evidence="4">The sequence shown here is derived from an EMBL/GenBank/DDBJ whole genome shotgun (WGS) entry which is preliminary data.</text>
</comment>
<name>A0A2A9CST0_9ACTN</name>
<keyword evidence="2" id="KW-0472">Membrane</keyword>